<name>A0ABR4IIM8_9EURO</name>
<dbReference type="Proteomes" id="UP001610335">
    <property type="component" value="Unassembled WGS sequence"/>
</dbReference>
<accession>A0ABR4IIM8</accession>
<reference evidence="2 3" key="1">
    <citation type="submission" date="2024-07" db="EMBL/GenBank/DDBJ databases">
        <title>Section-level genome sequencing and comparative genomics of Aspergillus sections Usti and Cavernicolus.</title>
        <authorList>
            <consortium name="Lawrence Berkeley National Laboratory"/>
            <person name="Nybo J.L."/>
            <person name="Vesth T.C."/>
            <person name="Theobald S."/>
            <person name="Frisvad J.C."/>
            <person name="Larsen T.O."/>
            <person name="Kjaerboelling I."/>
            <person name="Rothschild-Mancinelli K."/>
            <person name="Lyhne E.K."/>
            <person name="Kogle M.E."/>
            <person name="Barry K."/>
            <person name="Clum A."/>
            <person name="Na H."/>
            <person name="Ledsgaard L."/>
            <person name="Lin J."/>
            <person name="Lipzen A."/>
            <person name="Kuo A."/>
            <person name="Riley R."/>
            <person name="Mondo S."/>
            <person name="LaButti K."/>
            <person name="Haridas S."/>
            <person name="Pangalinan J."/>
            <person name="Salamov A.A."/>
            <person name="Simmons B.A."/>
            <person name="Magnuson J.K."/>
            <person name="Chen J."/>
            <person name="Drula E."/>
            <person name="Henrissat B."/>
            <person name="Wiebenga A."/>
            <person name="Lubbers R.J."/>
            <person name="Gomes A.C."/>
            <person name="Makela M.R."/>
            <person name="Stajich J."/>
            <person name="Grigoriev I.V."/>
            <person name="Mortensen U.H."/>
            <person name="De vries R.P."/>
            <person name="Baker S.E."/>
            <person name="Andersen M.R."/>
        </authorList>
    </citation>
    <scope>NUCLEOTIDE SEQUENCE [LARGE SCALE GENOMIC DNA]</scope>
    <source>
        <strain evidence="2 3">CBS 600.67</strain>
    </source>
</reference>
<feature type="region of interest" description="Disordered" evidence="1">
    <location>
        <begin position="54"/>
        <end position="81"/>
    </location>
</feature>
<keyword evidence="3" id="KW-1185">Reference proteome</keyword>
<evidence type="ECO:0000313" key="2">
    <source>
        <dbReference type="EMBL" id="KAL2827631.1"/>
    </source>
</evidence>
<dbReference type="EMBL" id="JBFXLS010000024">
    <property type="protein sequence ID" value="KAL2827631.1"/>
    <property type="molecule type" value="Genomic_DNA"/>
</dbReference>
<evidence type="ECO:0000313" key="3">
    <source>
        <dbReference type="Proteomes" id="UP001610335"/>
    </source>
</evidence>
<gene>
    <name evidence="2" type="ORF">BDW59DRAFT_144095</name>
</gene>
<organism evidence="2 3">
    <name type="scientific">Aspergillus cavernicola</name>
    <dbReference type="NCBI Taxonomy" id="176166"/>
    <lineage>
        <taxon>Eukaryota</taxon>
        <taxon>Fungi</taxon>
        <taxon>Dikarya</taxon>
        <taxon>Ascomycota</taxon>
        <taxon>Pezizomycotina</taxon>
        <taxon>Eurotiomycetes</taxon>
        <taxon>Eurotiomycetidae</taxon>
        <taxon>Eurotiales</taxon>
        <taxon>Aspergillaceae</taxon>
        <taxon>Aspergillus</taxon>
        <taxon>Aspergillus subgen. Nidulantes</taxon>
    </lineage>
</organism>
<protein>
    <submittedName>
        <fullName evidence="2">Uncharacterized protein</fullName>
    </submittedName>
</protein>
<comment type="caution">
    <text evidence="2">The sequence shown here is derived from an EMBL/GenBank/DDBJ whole genome shotgun (WGS) entry which is preliminary data.</text>
</comment>
<sequence>MSMPRRTKRETRVCNLEMIALKPSRHPSNDGYIITDSTIMNHFALLSLQVDRSSARSGQWHPRPSEGSSPTSRAMTSHLIS</sequence>
<proteinExistence type="predicted"/>
<feature type="compositionally biased region" description="Polar residues" evidence="1">
    <location>
        <begin position="66"/>
        <end position="81"/>
    </location>
</feature>
<evidence type="ECO:0000256" key="1">
    <source>
        <dbReference type="SAM" id="MobiDB-lite"/>
    </source>
</evidence>